<evidence type="ECO:0000256" key="1">
    <source>
        <dbReference type="SAM" id="MobiDB-lite"/>
    </source>
</evidence>
<accession>A0A085WIL7</accession>
<feature type="region of interest" description="Disordered" evidence="1">
    <location>
        <begin position="1"/>
        <end position="27"/>
    </location>
</feature>
<dbReference type="OrthoDB" id="9796999at2"/>
<feature type="compositionally biased region" description="Basic residues" evidence="1">
    <location>
        <begin position="8"/>
        <end position="27"/>
    </location>
</feature>
<dbReference type="EMBL" id="JMCB01000007">
    <property type="protein sequence ID" value="KFE67530.1"/>
    <property type="molecule type" value="Genomic_DNA"/>
</dbReference>
<organism evidence="2 3">
    <name type="scientific">Hyalangium minutum</name>
    <dbReference type="NCBI Taxonomy" id="394096"/>
    <lineage>
        <taxon>Bacteria</taxon>
        <taxon>Pseudomonadati</taxon>
        <taxon>Myxococcota</taxon>
        <taxon>Myxococcia</taxon>
        <taxon>Myxococcales</taxon>
        <taxon>Cystobacterineae</taxon>
        <taxon>Archangiaceae</taxon>
        <taxon>Hyalangium</taxon>
    </lineage>
</organism>
<dbReference type="RefSeq" id="WP_083968503.1">
    <property type="nucleotide sequence ID" value="NZ_JMCB01000007.1"/>
</dbReference>
<dbReference type="PATRIC" id="fig|394096.3.peg.4053"/>
<gene>
    <name evidence="2" type="ORF">DB31_8013</name>
</gene>
<protein>
    <submittedName>
        <fullName evidence="2">Putative periplasmic membrane protein</fullName>
    </submittedName>
</protein>
<evidence type="ECO:0000313" key="2">
    <source>
        <dbReference type="EMBL" id="KFE67530.1"/>
    </source>
</evidence>
<proteinExistence type="predicted"/>
<dbReference type="Proteomes" id="UP000028725">
    <property type="component" value="Unassembled WGS sequence"/>
</dbReference>
<dbReference type="Pfam" id="PF13376">
    <property type="entry name" value="OmdA"/>
    <property type="match status" value="1"/>
</dbReference>
<evidence type="ECO:0000313" key="3">
    <source>
        <dbReference type="Proteomes" id="UP000028725"/>
    </source>
</evidence>
<comment type="caution">
    <text evidence="2">The sequence shown here is derived from an EMBL/GenBank/DDBJ whole genome shotgun (WGS) entry which is preliminary data.</text>
</comment>
<name>A0A085WIL7_9BACT</name>
<keyword evidence="3" id="KW-1185">Reference proteome</keyword>
<reference evidence="2 3" key="1">
    <citation type="submission" date="2014-04" db="EMBL/GenBank/DDBJ databases">
        <title>Genome assembly of Hyalangium minutum DSM 14724.</title>
        <authorList>
            <person name="Sharma G."/>
            <person name="Subramanian S."/>
        </authorList>
    </citation>
    <scope>NUCLEOTIDE SEQUENCE [LARGE SCALE GENOMIC DNA]</scope>
    <source>
        <strain evidence="2 3">DSM 14724</strain>
    </source>
</reference>
<sequence>MRPTRQGGKTKKAATAKKTTAKKTTAKKAIAKKAAAKKTTAKKAAAKDELPVLSFAKQDAWSEWLAKHHASSRGVRLKFARKASGIPSITYQEALEVALMWGWIDGQGQRFNDTFWLQRYTPRGPRSIWSKINRERALALIASGKMKPAGLEQVERAKKDGRWEAAYDSPRSATVPDDLAAALAANPRAAEFFATLDARNRYAVLFRTHHAKKAETRARRIATFVEMLARHEKLHP</sequence>
<dbReference type="AlphaFoldDB" id="A0A085WIL7"/>